<dbReference type="Proteomes" id="UP000574133">
    <property type="component" value="Unassembled WGS sequence"/>
</dbReference>
<evidence type="ECO:0000259" key="2">
    <source>
        <dbReference type="Pfam" id="PF13542"/>
    </source>
</evidence>
<dbReference type="Pfam" id="PF14690">
    <property type="entry name" value="Zn_ribbon_ISL3"/>
    <property type="match status" value="1"/>
</dbReference>
<feature type="domain" description="Transposase IS204/IS1001/IS1096/IS1165 helix-turn-helix" evidence="2">
    <location>
        <begin position="96"/>
        <end position="135"/>
    </location>
</feature>
<evidence type="ECO:0000313" key="4">
    <source>
        <dbReference type="EMBL" id="MBB6675965.1"/>
    </source>
</evidence>
<dbReference type="Pfam" id="PF01610">
    <property type="entry name" value="DDE_Tnp_ISL3"/>
    <property type="match status" value="1"/>
</dbReference>
<accession>A0A841T7M3</accession>
<keyword evidence="5" id="KW-1185">Reference proteome</keyword>
<name>A0A841T7M3_9BACL</name>
<gene>
    <name evidence="4" type="ORF">H4Q31_01340</name>
</gene>
<sequence>MNILNLPSLNILAVHETEDTYHIEAESASPLLDMCDQCGFGEEYLSKYGTKKHLYADTPMHGKRVAITFRKQRYRCKNCGTTCFEIQLDMSDKRLATQRLIDYVSQQSLSRTFTSIAKEVGMDEKTVRNIFRDYVNFLYEHFRNETPKWLGIDEIHIIKPRCVLTNIEENTIFDMLENRNKETLVKYLSRLPNRHQIQYVAMDMWNPYKDAVKAILPQAMIVVDKFHVVRMANTALEDIRKAHRKEIEPKQRRQLMRDRYVLLKRKHDLTAQDMLLLDLWTANYPKLKMAYDLKEDFFKIWDSKSRLEAYDKYQHWLRRIPDEMQAPFKPIVTAMKNWEEEVFNYFDHPVTNAYTESVNNLIRLANRIGRGYSFEALKAKILFTEGIRKTKTTKHSMRSQYNTFYSMMSYNSQDYEETLYLGTDISTLVDVIEKGSF</sequence>
<evidence type="ECO:0000313" key="5">
    <source>
        <dbReference type="Proteomes" id="UP000574133"/>
    </source>
</evidence>
<dbReference type="InterPro" id="IPR047951">
    <property type="entry name" value="Transpos_ISL3"/>
</dbReference>
<dbReference type="InterPro" id="IPR002560">
    <property type="entry name" value="Transposase_DDE"/>
</dbReference>
<dbReference type="NCBIfam" id="NF033550">
    <property type="entry name" value="transpos_ISL3"/>
    <property type="match status" value="1"/>
</dbReference>
<comment type="caution">
    <text evidence="4">The sequence shown here is derived from an EMBL/GenBank/DDBJ whole genome shotgun (WGS) entry which is preliminary data.</text>
</comment>
<reference evidence="4 5" key="1">
    <citation type="submission" date="2020-08" db="EMBL/GenBank/DDBJ databases">
        <title>Cohnella phylogeny.</title>
        <authorList>
            <person name="Dunlap C."/>
        </authorList>
    </citation>
    <scope>NUCLEOTIDE SEQUENCE [LARGE SCALE GENOMIC DNA]</scope>
    <source>
        <strain evidence="4 5">DSM 103658</strain>
    </source>
</reference>
<feature type="domain" description="Transposase IS204/IS1001/IS1096/IS1165 DDE" evidence="1">
    <location>
        <begin position="150"/>
        <end position="381"/>
    </location>
</feature>
<dbReference type="InterPro" id="IPR029261">
    <property type="entry name" value="Transposase_Znf"/>
</dbReference>
<dbReference type="EMBL" id="JACJVN010000007">
    <property type="protein sequence ID" value="MBB6675965.1"/>
    <property type="molecule type" value="Genomic_DNA"/>
</dbReference>
<evidence type="ECO:0000259" key="1">
    <source>
        <dbReference type="Pfam" id="PF01610"/>
    </source>
</evidence>
<dbReference type="PANTHER" id="PTHR33498:SF1">
    <property type="entry name" value="TRANSPOSASE FOR INSERTION SEQUENCE ELEMENT IS1557"/>
    <property type="match status" value="1"/>
</dbReference>
<evidence type="ECO:0000259" key="3">
    <source>
        <dbReference type="Pfam" id="PF14690"/>
    </source>
</evidence>
<proteinExistence type="predicted"/>
<feature type="domain" description="Transposase IS204/IS1001/IS1096/IS1165 zinc-finger" evidence="3">
    <location>
        <begin position="46"/>
        <end position="79"/>
    </location>
</feature>
<protein>
    <submittedName>
        <fullName evidence="4">ISL3 family transposase</fullName>
    </submittedName>
</protein>
<dbReference type="InterPro" id="IPR032877">
    <property type="entry name" value="Transposase_HTH"/>
</dbReference>
<organism evidence="4 5">
    <name type="scientific">Cohnella lubricantis</name>
    <dbReference type="NCBI Taxonomy" id="2163172"/>
    <lineage>
        <taxon>Bacteria</taxon>
        <taxon>Bacillati</taxon>
        <taxon>Bacillota</taxon>
        <taxon>Bacilli</taxon>
        <taxon>Bacillales</taxon>
        <taxon>Paenibacillaceae</taxon>
        <taxon>Cohnella</taxon>
    </lineage>
</organism>
<dbReference type="PANTHER" id="PTHR33498">
    <property type="entry name" value="TRANSPOSASE FOR INSERTION SEQUENCE ELEMENT IS1557"/>
    <property type="match status" value="1"/>
</dbReference>
<dbReference type="AlphaFoldDB" id="A0A841T7M3"/>
<dbReference type="RefSeq" id="WP_185177271.1">
    <property type="nucleotide sequence ID" value="NZ_CBCSEP010000012.1"/>
</dbReference>
<dbReference type="Pfam" id="PF13542">
    <property type="entry name" value="HTH_Tnp_ISL3"/>
    <property type="match status" value="1"/>
</dbReference>